<sequence length="188" mass="20863">MGLIKTAMVSGVAIYGINKLSKSSERRREQSSPSRNEYRDAQPQYLDGTDGQGYYYVPQGRGQQQQKGQSQGLEFVDRRPSGPQDQPLYLQNNPSSPLPFGHSNNEYMYAPNRAGPPPQYQNTYAYAPREKRSGFVEADEVSGSDFHGQSAHREGGGAALLNNLAQQFLGGDSKSKDKGKDMMKMFSR</sequence>
<dbReference type="AlphaFoldDB" id="A0A0D2DC60"/>
<evidence type="ECO:0000313" key="2">
    <source>
        <dbReference type="EMBL" id="KIW59867.1"/>
    </source>
</evidence>
<evidence type="ECO:0000256" key="1">
    <source>
        <dbReference type="SAM" id="MobiDB-lite"/>
    </source>
</evidence>
<organism evidence="2 3">
    <name type="scientific">Exophiala xenobiotica</name>
    <dbReference type="NCBI Taxonomy" id="348802"/>
    <lineage>
        <taxon>Eukaryota</taxon>
        <taxon>Fungi</taxon>
        <taxon>Dikarya</taxon>
        <taxon>Ascomycota</taxon>
        <taxon>Pezizomycotina</taxon>
        <taxon>Eurotiomycetes</taxon>
        <taxon>Chaetothyriomycetidae</taxon>
        <taxon>Chaetothyriales</taxon>
        <taxon>Herpotrichiellaceae</taxon>
        <taxon>Exophiala</taxon>
    </lineage>
</organism>
<feature type="compositionally biased region" description="Low complexity" evidence="1">
    <location>
        <begin position="159"/>
        <end position="172"/>
    </location>
</feature>
<name>A0A0D2DC60_9EURO</name>
<evidence type="ECO:0000313" key="3">
    <source>
        <dbReference type="Proteomes" id="UP000054342"/>
    </source>
</evidence>
<dbReference type="RefSeq" id="XP_013320451.1">
    <property type="nucleotide sequence ID" value="XM_013464997.1"/>
</dbReference>
<feature type="region of interest" description="Disordered" evidence="1">
    <location>
        <begin position="18"/>
        <end position="188"/>
    </location>
</feature>
<protein>
    <submittedName>
        <fullName evidence="2">Uncharacterized protein</fullName>
    </submittedName>
</protein>
<keyword evidence="3" id="KW-1185">Reference proteome</keyword>
<accession>A0A0D2DC60</accession>
<dbReference type="Proteomes" id="UP000054342">
    <property type="component" value="Unassembled WGS sequence"/>
</dbReference>
<proteinExistence type="predicted"/>
<dbReference type="HOGENOM" id="CLU_1288910_0_0_1"/>
<feature type="compositionally biased region" description="Low complexity" evidence="1">
    <location>
        <begin position="52"/>
        <end position="72"/>
    </location>
</feature>
<dbReference type="EMBL" id="KN847317">
    <property type="protein sequence ID" value="KIW59867.1"/>
    <property type="molecule type" value="Genomic_DNA"/>
</dbReference>
<dbReference type="GeneID" id="25322041"/>
<reference evidence="2 3" key="1">
    <citation type="submission" date="2015-01" db="EMBL/GenBank/DDBJ databases">
        <title>The Genome Sequence of Exophiala xenobiotica CBS118157.</title>
        <authorList>
            <consortium name="The Broad Institute Genomics Platform"/>
            <person name="Cuomo C."/>
            <person name="de Hoog S."/>
            <person name="Gorbushina A."/>
            <person name="Stielow B."/>
            <person name="Teixiera M."/>
            <person name="Abouelleil A."/>
            <person name="Chapman S.B."/>
            <person name="Priest M."/>
            <person name="Young S.K."/>
            <person name="Wortman J."/>
            <person name="Nusbaum C."/>
            <person name="Birren B."/>
        </authorList>
    </citation>
    <scope>NUCLEOTIDE SEQUENCE [LARGE SCALE GENOMIC DNA]</scope>
    <source>
        <strain evidence="2 3">CBS 118157</strain>
    </source>
</reference>
<feature type="compositionally biased region" description="Basic and acidic residues" evidence="1">
    <location>
        <begin position="173"/>
        <end position="188"/>
    </location>
</feature>
<dbReference type="OrthoDB" id="1288932at2759"/>
<gene>
    <name evidence="2" type="ORF">PV05_00133</name>
</gene>
<feature type="compositionally biased region" description="Basic and acidic residues" evidence="1">
    <location>
        <begin position="22"/>
        <end position="40"/>
    </location>
</feature>